<name>A0ABT5BGS3_9BACT</name>
<evidence type="ECO:0000256" key="1">
    <source>
        <dbReference type="SAM" id="MobiDB-lite"/>
    </source>
</evidence>
<dbReference type="Proteomes" id="UP001217838">
    <property type="component" value="Unassembled WGS sequence"/>
</dbReference>
<organism evidence="2 3">
    <name type="scientific">Nannocystis radixulma</name>
    <dbReference type="NCBI Taxonomy" id="2995305"/>
    <lineage>
        <taxon>Bacteria</taxon>
        <taxon>Pseudomonadati</taxon>
        <taxon>Myxococcota</taxon>
        <taxon>Polyangia</taxon>
        <taxon>Nannocystales</taxon>
        <taxon>Nannocystaceae</taxon>
        <taxon>Nannocystis</taxon>
    </lineage>
</organism>
<proteinExistence type="predicted"/>
<dbReference type="PROSITE" id="PS51257">
    <property type="entry name" value="PROKAR_LIPOPROTEIN"/>
    <property type="match status" value="1"/>
</dbReference>
<dbReference type="EMBL" id="JAQNDN010000019">
    <property type="protein sequence ID" value="MDC0672186.1"/>
    <property type="molecule type" value="Genomic_DNA"/>
</dbReference>
<gene>
    <name evidence="2" type="ORF">POL58_30845</name>
</gene>
<protein>
    <recommendedName>
        <fullName evidence="4">Myxococcus cysteine-rich repeat-containing protein</fullName>
    </recommendedName>
</protein>
<feature type="compositionally biased region" description="Low complexity" evidence="1">
    <location>
        <begin position="25"/>
        <end position="89"/>
    </location>
</feature>
<sequence length="311" mass="32276">MRRHLHGYYQYVLCGIVLGCGTAPGTTTETSTTSSTTTVTTTDVEATTTTTTTGTTESPTSGEPVTTTATGGTTSTTTTTSTATTAAETTGGGMPTMVPCGGKTYQCGDAIDNDGDGAIDGGDKECTSPCDDNEGSFQTDLPGQNLDCKNDCYWDDDSGVGNDKCEYDLQCDPLNPGGMIGCEFKQECEPDVPAQCLEVCADLVPNGCDCFGCCHVQTPEGTVDIFLGSAPECALDNLAACGKCTFQESCNNICEPEKCELCFGEEELPDGCEEPGCAEDDTPCMVDQDGVSNCPEGFFCSTGCCQPILPG</sequence>
<comment type="caution">
    <text evidence="2">The sequence shown here is derived from an EMBL/GenBank/DDBJ whole genome shotgun (WGS) entry which is preliminary data.</text>
</comment>
<evidence type="ECO:0008006" key="4">
    <source>
        <dbReference type="Google" id="ProtNLM"/>
    </source>
</evidence>
<dbReference type="RefSeq" id="WP_272003507.1">
    <property type="nucleotide sequence ID" value="NZ_JAQNDN010000019.1"/>
</dbReference>
<feature type="region of interest" description="Disordered" evidence="1">
    <location>
        <begin position="25"/>
        <end position="95"/>
    </location>
</feature>
<reference evidence="2 3" key="1">
    <citation type="submission" date="2022-11" db="EMBL/GenBank/DDBJ databases">
        <title>Minimal conservation of predation-associated metabolite biosynthetic gene clusters underscores biosynthetic potential of Myxococcota including descriptions for ten novel species: Archangium lansinium sp. nov., Myxococcus landrumus sp. nov., Nannocystis bai.</title>
        <authorList>
            <person name="Ahearne A."/>
            <person name="Stevens C."/>
            <person name="Dowd S."/>
        </authorList>
    </citation>
    <scope>NUCLEOTIDE SEQUENCE [LARGE SCALE GENOMIC DNA]</scope>
    <source>
        <strain evidence="2 3">NCELM</strain>
    </source>
</reference>
<evidence type="ECO:0000313" key="3">
    <source>
        <dbReference type="Proteomes" id="UP001217838"/>
    </source>
</evidence>
<accession>A0ABT5BGS3</accession>
<keyword evidence="3" id="KW-1185">Reference proteome</keyword>
<evidence type="ECO:0000313" key="2">
    <source>
        <dbReference type="EMBL" id="MDC0672186.1"/>
    </source>
</evidence>